<dbReference type="RefSeq" id="WP_246340741.1">
    <property type="nucleotide sequence ID" value="NZ_JACJHZ010000012.1"/>
</dbReference>
<evidence type="ECO:0008006" key="3">
    <source>
        <dbReference type="Google" id="ProtNLM"/>
    </source>
</evidence>
<evidence type="ECO:0000313" key="2">
    <source>
        <dbReference type="Proteomes" id="UP000587524"/>
    </source>
</evidence>
<proteinExistence type="predicted"/>
<comment type="caution">
    <text evidence="1">The sequence shown here is derived from an EMBL/GenBank/DDBJ whole genome shotgun (WGS) entry which is preliminary data.</text>
</comment>
<accession>A0ABR6C7C1</accession>
<dbReference type="PANTHER" id="PTHR41244">
    <property type="entry name" value="RHAMNAN SYNTHESIS F"/>
    <property type="match status" value="1"/>
</dbReference>
<protein>
    <recommendedName>
        <fullName evidence="3">Lipopolysaccharide biosynthesis protein</fullName>
    </recommendedName>
</protein>
<dbReference type="Gene3D" id="3.20.20.80">
    <property type="entry name" value="Glycosidases"/>
    <property type="match status" value="1"/>
</dbReference>
<dbReference type="PANTHER" id="PTHR41244:SF1">
    <property type="entry name" value="GLYCOSYLTRANSFERASE"/>
    <property type="match status" value="1"/>
</dbReference>
<dbReference type="InterPro" id="IPR032719">
    <property type="entry name" value="WbsX"/>
</dbReference>
<dbReference type="Proteomes" id="UP000587524">
    <property type="component" value="Unassembled WGS sequence"/>
</dbReference>
<gene>
    <name evidence="1" type="ORF">HNQ97_002915</name>
</gene>
<name>A0ABR6C7C1_9HYPH</name>
<organism evidence="1 2">
    <name type="scientific">Aminobacter ciceronei</name>
    <dbReference type="NCBI Taxonomy" id="150723"/>
    <lineage>
        <taxon>Bacteria</taxon>
        <taxon>Pseudomonadati</taxon>
        <taxon>Pseudomonadota</taxon>
        <taxon>Alphaproteobacteria</taxon>
        <taxon>Hyphomicrobiales</taxon>
        <taxon>Phyllobacteriaceae</taxon>
        <taxon>Aminobacter</taxon>
    </lineage>
</organism>
<reference evidence="1 2" key="1">
    <citation type="submission" date="2020-08" db="EMBL/GenBank/DDBJ databases">
        <title>Genomic Encyclopedia of Type Strains, Phase IV (KMG-IV): sequencing the most valuable type-strain genomes for metagenomic binning, comparative biology and taxonomic classification.</title>
        <authorList>
            <person name="Goeker M."/>
        </authorList>
    </citation>
    <scope>NUCLEOTIDE SEQUENCE [LARGE SCALE GENOMIC DNA]</scope>
    <source>
        <strain evidence="1 2">DSM 17455</strain>
    </source>
</reference>
<evidence type="ECO:0000313" key="1">
    <source>
        <dbReference type="EMBL" id="MBA9020911.1"/>
    </source>
</evidence>
<dbReference type="Pfam" id="PF14307">
    <property type="entry name" value="Glyco_tran_WbsX"/>
    <property type="match status" value="1"/>
</dbReference>
<dbReference type="CDD" id="cd11579">
    <property type="entry name" value="Glyco_tran_WbsX"/>
    <property type="match status" value="1"/>
</dbReference>
<sequence length="323" mass="37833">MSNAIKWHAIWRHPTSSRKRKEFRTGGYRSLQRNTVQKSRVWVNLAALLRHPFSSNQRRTWREIALHGARTTAFDDTAPRGNSEALHARLFDKYVQNSLGEFDPSEYVELSADAAPADNSDVKLIAYYLPQFHPVPENDAWWGKGFTEWRNVARAYPQFEGHYQPRVPGELGYYDLRVVDVMKRQVELAKHYGIHAFCFHFYWFGGKRLLETPILNYLENTDLDLPFCLCWANENWSRRWDGSENEVLISQSHSAEDDAEFLRYLDKYFSDDRYLKIDGKPVLTVYRPSILPDTSKTVERWRKIAIELGYPGIYLIATNLTCR</sequence>
<dbReference type="EMBL" id="JACJHZ010000012">
    <property type="protein sequence ID" value="MBA9020911.1"/>
    <property type="molecule type" value="Genomic_DNA"/>
</dbReference>
<keyword evidence="2" id="KW-1185">Reference proteome</keyword>